<keyword evidence="3" id="KW-1185">Reference proteome</keyword>
<evidence type="ECO:0000256" key="1">
    <source>
        <dbReference type="SAM" id="Phobius"/>
    </source>
</evidence>
<sequence length="240" mass="27404">MQLCCGETEFANQKIIARPTTFSAILEEFCYFPFEQVHLINMTAGLEKACHRCLSKVASNAYFVVGLLAFLALPLTMALVGAKNIDECPVQPMIPLYLLVGGVVGSIKVSLLLYDIMHIRSLISKSVVIGDDDADEYPWRQNAHRYYVHVILSIFLFVWFLLANYWVFSVYTPNFIAPFHQPHEYCRKSLYMFAVFVLGLSHIVLVLLLCCGVWMRVCHRTSTRNDYGDDDDDDDDDDHD</sequence>
<reference evidence="2" key="1">
    <citation type="submission" date="2020-10" db="EMBL/GenBank/DDBJ databases">
        <title>Chromosome-scale genome assembly of the Allis shad, Alosa alosa.</title>
        <authorList>
            <person name="Margot Z."/>
            <person name="Christophe K."/>
            <person name="Cabau C."/>
            <person name="Louis A."/>
            <person name="Berthelot C."/>
            <person name="Parey E."/>
            <person name="Roest Crollius H."/>
            <person name="Montfort J."/>
            <person name="Robinson-Rechavi M."/>
            <person name="Bucao C."/>
            <person name="Bouchez O."/>
            <person name="Gislard M."/>
            <person name="Lluch J."/>
            <person name="Milhes M."/>
            <person name="Lampietro C."/>
            <person name="Lopez Roques C."/>
            <person name="Donnadieu C."/>
            <person name="Braasch I."/>
            <person name="Desvignes T."/>
            <person name="Postlethwait J."/>
            <person name="Bobe J."/>
            <person name="Guiguen Y."/>
        </authorList>
    </citation>
    <scope>NUCLEOTIDE SEQUENCE</scope>
    <source>
        <strain evidence="2">M-15738</strain>
        <tissue evidence="2">Blood</tissue>
    </source>
</reference>
<keyword evidence="1" id="KW-0472">Membrane</keyword>
<comment type="caution">
    <text evidence="2">The sequence shown here is derived from an EMBL/GenBank/DDBJ whole genome shotgun (WGS) entry which is preliminary data.</text>
</comment>
<feature type="transmembrane region" description="Helical" evidence="1">
    <location>
        <begin position="94"/>
        <end position="114"/>
    </location>
</feature>
<keyword evidence="1" id="KW-1133">Transmembrane helix</keyword>
<proteinExistence type="predicted"/>
<protein>
    <recommendedName>
        <fullName evidence="4">Transmembrane protein 272</fullName>
    </recommendedName>
</protein>
<evidence type="ECO:0000313" key="2">
    <source>
        <dbReference type="EMBL" id="KAG5262001.1"/>
    </source>
</evidence>
<dbReference type="PANTHER" id="PTHR33444">
    <property type="entry name" value="SI:DKEY-19B23.12-RELATED"/>
    <property type="match status" value="1"/>
</dbReference>
<feature type="transmembrane region" description="Helical" evidence="1">
    <location>
        <begin position="191"/>
        <end position="215"/>
    </location>
</feature>
<keyword evidence="1" id="KW-0812">Transmembrane</keyword>
<dbReference type="AlphaFoldDB" id="A0AAV6FNP1"/>
<feature type="transmembrane region" description="Helical" evidence="1">
    <location>
        <begin position="61"/>
        <end position="82"/>
    </location>
</feature>
<dbReference type="PANTHER" id="PTHR33444:SF7">
    <property type="entry name" value="TRANSMEMBRANE PROTEIN 272"/>
    <property type="match status" value="1"/>
</dbReference>
<dbReference type="EMBL" id="JADWDJ010000023">
    <property type="protein sequence ID" value="KAG5262001.1"/>
    <property type="molecule type" value="Genomic_DNA"/>
</dbReference>
<dbReference type="Proteomes" id="UP000823561">
    <property type="component" value="Chromosome 23"/>
</dbReference>
<accession>A0AAV6FNP1</accession>
<feature type="transmembrane region" description="Helical" evidence="1">
    <location>
        <begin position="146"/>
        <end position="171"/>
    </location>
</feature>
<evidence type="ECO:0000313" key="3">
    <source>
        <dbReference type="Proteomes" id="UP000823561"/>
    </source>
</evidence>
<name>A0AAV6FNP1_9TELE</name>
<gene>
    <name evidence="2" type="ORF">AALO_G00290980</name>
</gene>
<evidence type="ECO:0008006" key="4">
    <source>
        <dbReference type="Google" id="ProtNLM"/>
    </source>
</evidence>
<organism evidence="2 3">
    <name type="scientific">Alosa alosa</name>
    <name type="common">allis shad</name>
    <dbReference type="NCBI Taxonomy" id="278164"/>
    <lineage>
        <taxon>Eukaryota</taxon>
        <taxon>Metazoa</taxon>
        <taxon>Chordata</taxon>
        <taxon>Craniata</taxon>
        <taxon>Vertebrata</taxon>
        <taxon>Euteleostomi</taxon>
        <taxon>Actinopterygii</taxon>
        <taxon>Neopterygii</taxon>
        <taxon>Teleostei</taxon>
        <taxon>Clupei</taxon>
        <taxon>Clupeiformes</taxon>
        <taxon>Clupeoidei</taxon>
        <taxon>Clupeidae</taxon>
        <taxon>Alosa</taxon>
    </lineage>
</organism>
<dbReference type="InterPro" id="IPR040350">
    <property type="entry name" value="TMEM272"/>
</dbReference>